<reference evidence="2 3" key="1">
    <citation type="journal article" date="2018" name="Mol. Plant">
        <title>The genome of Artemisia annua provides insight into the evolution of Asteraceae family and artemisinin biosynthesis.</title>
        <authorList>
            <person name="Shen Q."/>
            <person name="Zhang L."/>
            <person name="Liao Z."/>
            <person name="Wang S."/>
            <person name="Yan T."/>
            <person name="Shi P."/>
            <person name="Liu M."/>
            <person name="Fu X."/>
            <person name="Pan Q."/>
            <person name="Wang Y."/>
            <person name="Lv Z."/>
            <person name="Lu X."/>
            <person name="Zhang F."/>
            <person name="Jiang W."/>
            <person name="Ma Y."/>
            <person name="Chen M."/>
            <person name="Hao X."/>
            <person name="Li L."/>
            <person name="Tang Y."/>
            <person name="Lv G."/>
            <person name="Zhou Y."/>
            <person name="Sun X."/>
            <person name="Brodelius P.E."/>
            <person name="Rose J.K.C."/>
            <person name="Tang K."/>
        </authorList>
    </citation>
    <scope>NUCLEOTIDE SEQUENCE [LARGE SCALE GENOMIC DNA]</scope>
    <source>
        <strain evidence="3">cv. Huhao1</strain>
        <tissue evidence="2">Leaf</tissue>
    </source>
</reference>
<protein>
    <recommendedName>
        <fullName evidence="4">Cyanobacterial aminoacyl-tRNA synthetase CAAD domain-containing protein</fullName>
    </recommendedName>
</protein>
<dbReference type="PANTHER" id="PTHR33222:SF4">
    <property type="entry name" value="PROTEIN CURVATURE THYLAKOID 1A, CHLOROPLASTIC"/>
    <property type="match status" value="1"/>
</dbReference>
<dbReference type="PANTHER" id="PTHR33222">
    <property type="match status" value="1"/>
</dbReference>
<keyword evidence="1" id="KW-0472">Membrane</keyword>
<evidence type="ECO:0000313" key="2">
    <source>
        <dbReference type="EMBL" id="PWA17132.1"/>
    </source>
</evidence>
<gene>
    <name evidence="2" type="ORF">CTI12_AA630320</name>
</gene>
<feature type="transmembrane region" description="Helical" evidence="1">
    <location>
        <begin position="65"/>
        <end position="83"/>
    </location>
</feature>
<keyword evidence="1" id="KW-1133">Transmembrane helix</keyword>
<organism evidence="2 3">
    <name type="scientific">Artemisia annua</name>
    <name type="common">Sweet wormwood</name>
    <dbReference type="NCBI Taxonomy" id="35608"/>
    <lineage>
        <taxon>Eukaryota</taxon>
        <taxon>Viridiplantae</taxon>
        <taxon>Streptophyta</taxon>
        <taxon>Embryophyta</taxon>
        <taxon>Tracheophyta</taxon>
        <taxon>Spermatophyta</taxon>
        <taxon>Magnoliopsida</taxon>
        <taxon>eudicotyledons</taxon>
        <taxon>Gunneridae</taxon>
        <taxon>Pentapetalae</taxon>
        <taxon>asterids</taxon>
        <taxon>campanulids</taxon>
        <taxon>Asterales</taxon>
        <taxon>Asteraceae</taxon>
        <taxon>Asteroideae</taxon>
        <taxon>Anthemideae</taxon>
        <taxon>Artemisiinae</taxon>
        <taxon>Artemisia</taxon>
    </lineage>
</organism>
<dbReference type="Proteomes" id="UP000245207">
    <property type="component" value="Unassembled WGS sequence"/>
</dbReference>
<dbReference type="GO" id="GO:0009535">
    <property type="term" value="C:chloroplast thylakoid membrane"/>
    <property type="evidence" value="ECO:0007669"/>
    <property type="project" value="TreeGrafter"/>
</dbReference>
<proteinExistence type="predicted"/>
<dbReference type="EMBL" id="PKPP01032204">
    <property type="protein sequence ID" value="PWA17132.1"/>
    <property type="molecule type" value="Genomic_DNA"/>
</dbReference>
<accession>A0A2U1K913</accession>
<dbReference type="InterPro" id="IPR033344">
    <property type="entry name" value="CURT1"/>
</dbReference>
<dbReference type="AlphaFoldDB" id="A0A2U1K913"/>
<keyword evidence="1" id="KW-0812">Transmembrane</keyword>
<feature type="transmembrane region" description="Helical" evidence="1">
    <location>
        <begin position="35"/>
        <end position="53"/>
    </location>
</feature>
<evidence type="ECO:0000256" key="1">
    <source>
        <dbReference type="SAM" id="Phobius"/>
    </source>
</evidence>
<evidence type="ECO:0008006" key="4">
    <source>
        <dbReference type="Google" id="ProtNLM"/>
    </source>
</evidence>
<evidence type="ECO:0000313" key="3">
    <source>
        <dbReference type="Proteomes" id="UP000245207"/>
    </source>
</evidence>
<dbReference type="OrthoDB" id="2014299at2759"/>
<name>A0A2U1K913_ARTAN</name>
<comment type="caution">
    <text evidence="2">The sequence shown here is derived from an EMBL/GenBank/DDBJ whole genome shotgun (WGS) entry which is preliminary data.</text>
</comment>
<sequence>MFQIKASEGTSPVDANELFDDLKEKWDALENKSTVIVYGGGAVFAIWLFSIFISDVNSVPLGYRYHVWALILFSDVLIASKNLGVGRTWIHRMVCLPISPV</sequence>
<dbReference type="STRING" id="35608.A0A2U1K913"/>
<keyword evidence="3" id="KW-1185">Reference proteome</keyword>